<dbReference type="AlphaFoldDB" id="A0A075B2E1"/>
<proteinExistence type="predicted"/>
<protein>
    <submittedName>
        <fullName evidence="1">Uncharacterized protein</fullName>
    </submittedName>
</protein>
<organism evidence="1 2">
    <name type="scientific">Rozella allomycis (strain CSF55)</name>
    <dbReference type="NCBI Taxonomy" id="988480"/>
    <lineage>
        <taxon>Eukaryota</taxon>
        <taxon>Fungi</taxon>
        <taxon>Fungi incertae sedis</taxon>
        <taxon>Cryptomycota</taxon>
        <taxon>Cryptomycota incertae sedis</taxon>
        <taxon>Rozella</taxon>
    </lineage>
</organism>
<gene>
    <name evidence="1" type="ORF">O9G_004838</name>
</gene>
<evidence type="ECO:0000313" key="2">
    <source>
        <dbReference type="Proteomes" id="UP000030755"/>
    </source>
</evidence>
<keyword evidence="2" id="KW-1185">Reference proteome</keyword>
<dbReference type="InterPro" id="IPR027417">
    <property type="entry name" value="P-loop_NTPase"/>
</dbReference>
<name>A0A075B2E1_ROZAC</name>
<dbReference type="SUPFAM" id="SSF52540">
    <property type="entry name" value="P-loop containing nucleoside triphosphate hydrolases"/>
    <property type="match status" value="1"/>
</dbReference>
<dbReference type="PROSITE" id="PS50007">
    <property type="entry name" value="PIPLC_X_DOMAIN"/>
    <property type="match status" value="1"/>
</dbReference>
<sequence>MLKTDFTKIHQLASHEFDLVGRDQVLGRIASEFLRREVMHPIRPDEIRMGCRHICLHAYAGGGKSRIIDHLCHIKGDLMDFVKGGEQVSTLRQALNDNTVYVPIQFKDYDKGHVFDQQYLDENLRHSGDPKEVKKIISSYFDDCAMIQVAARLVYSYFIEEQIPFHIFLNCYKAKFSWLNVSDACSIIRQRSGKERIVVLADNIANTNDDLNNILTKLGAVLNHRNGYTILTSSVVSPINTSECLTRAGRWIIWLALKTLEFNDARSLFVPQYENLPCLDYLISDCGGSPRALELLSITLKNAWCNDYTTLLTLLKFRFQDYGYARQITLSIVSAALLKRQVCPSLVLEGCDHNCEELVAQGGFFNSFEPDKPLFVPVISPLQLSLFADKCLYSRETNDSLLLTIGRTLSLLLGGRDRTTVKMTPVMGFDKAFGLWEALVRLLHQAQGTQVLSINDLYPLCTKTFQDLHLVLGTDPYGFVSLAKNHEITDNVFYHCEESNPGFEFFYRTTCFEEMKDNQFQAVFCYETRYSPDGLANLQKRYSLAVKENRSDKVFFVYVLRRNATTDEEIVGTNDCLVSMSNEIPKNCIVLDRHSLRAAFGPSFADRLFLELQ</sequence>
<accession>A0A075B2E1</accession>
<dbReference type="EMBL" id="KE560881">
    <property type="protein sequence ID" value="EPZ35091.1"/>
    <property type="molecule type" value="Genomic_DNA"/>
</dbReference>
<dbReference type="Proteomes" id="UP000030755">
    <property type="component" value="Unassembled WGS sequence"/>
</dbReference>
<evidence type="ECO:0000313" key="1">
    <source>
        <dbReference type="EMBL" id="EPZ35091.1"/>
    </source>
</evidence>
<dbReference type="HOGENOM" id="CLU_445602_0_0_1"/>
<reference evidence="1 2" key="1">
    <citation type="journal article" date="2013" name="Curr. Biol.">
        <title>Shared signatures of parasitism and phylogenomics unite Cryptomycota and microsporidia.</title>
        <authorList>
            <person name="James T.Y."/>
            <person name="Pelin A."/>
            <person name="Bonen L."/>
            <person name="Ahrendt S."/>
            <person name="Sain D."/>
            <person name="Corradi N."/>
            <person name="Stajich J.E."/>
        </authorList>
    </citation>
    <scope>NUCLEOTIDE SEQUENCE [LARGE SCALE GENOMIC DNA]</scope>
    <source>
        <strain evidence="1 2">CSF55</strain>
    </source>
</reference>